<keyword evidence="3 6" id="KW-0812">Transmembrane</keyword>
<feature type="domain" description="Major facilitator superfamily (MFS) profile" evidence="7">
    <location>
        <begin position="14"/>
        <end position="370"/>
    </location>
</feature>
<evidence type="ECO:0000256" key="5">
    <source>
        <dbReference type="ARBA" id="ARBA00023136"/>
    </source>
</evidence>
<evidence type="ECO:0000256" key="6">
    <source>
        <dbReference type="SAM" id="Phobius"/>
    </source>
</evidence>
<proteinExistence type="predicted"/>
<dbReference type="InterPro" id="IPR036259">
    <property type="entry name" value="MFS_trans_sf"/>
</dbReference>
<keyword evidence="9" id="KW-1185">Reference proteome</keyword>
<feature type="transmembrane region" description="Helical" evidence="6">
    <location>
        <begin position="48"/>
        <end position="67"/>
    </location>
</feature>
<evidence type="ECO:0000256" key="2">
    <source>
        <dbReference type="ARBA" id="ARBA00022448"/>
    </source>
</evidence>
<protein>
    <submittedName>
        <fullName evidence="8">MFS transporter</fullName>
    </submittedName>
</protein>
<feature type="transmembrane region" description="Helical" evidence="6">
    <location>
        <begin position="14"/>
        <end position="36"/>
    </location>
</feature>
<dbReference type="PANTHER" id="PTHR23501">
    <property type="entry name" value="MAJOR FACILITATOR SUPERFAMILY"/>
    <property type="match status" value="1"/>
</dbReference>
<accession>A0ABU1GAW3</accession>
<feature type="transmembrane region" description="Helical" evidence="6">
    <location>
        <begin position="327"/>
        <end position="347"/>
    </location>
</feature>
<dbReference type="Pfam" id="PF07690">
    <property type="entry name" value="MFS_1"/>
    <property type="match status" value="1"/>
</dbReference>
<dbReference type="Proteomes" id="UP001269267">
    <property type="component" value="Unassembled WGS sequence"/>
</dbReference>
<name>A0ABU1GAW3_9GAMM</name>
<feature type="transmembrane region" description="Helical" evidence="6">
    <location>
        <begin position="270"/>
        <end position="289"/>
    </location>
</feature>
<dbReference type="Gene3D" id="1.20.1720.10">
    <property type="entry name" value="Multidrug resistance protein D"/>
    <property type="match status" value="1"/>
</dbReference>
<feature type="transmembrane region" description="Helical" evidence="6">
    <location>
        <begin position="105"/>
        <end position="128"/>
    </location>
</feature>
<dbReference type="EMBL" id="JARWAI010000004">
    <property type="protein sequence ID" value="MDR5874630.1"/>
    <property type="molecule type" value="Genomic_DNA"/>
</dbReference>
<dbReference type="PANTHER" id="PTHR23501:SF191">
    <property type="entry name" value="VACUOLAR BASIC AMINO ACID TRANSPORTER 4"/>
    <property type="match status" value="1"/>
</dbReference>
<organism evidence="8 9">
    <name type="scientific">Vreelandella gomseomensis</name>
    <dbReference type="NCBI Taxonomy" id="370766"/>
    <lineage>
        <taxon>Bacteria</taxon>
        <taxon>Pseudomonadati</taxon>
        <taxon>Pseudomonadota</taxon>
        <taxon>Gammaproteobacteria</taxon>
        <taxon>Oceanospirillales</taxon>
        <taxon>Halomonadaceae</taxon>
        <taxon>Vreelandella</taxon>
    </lineage>
</organism>
<dbReference type="InterPro" id="IPR011701">
    <property type="entry name" value="MFS"/>
</dbReference>
<feature type="transmembrane region" description="Helical" evidence="6">
    <location>
        <begin position="140"/>
        <end position="160"/>
    </location>
</feature>
<evidence type="ECO:0000313" key="9">
    <source>
        <dbReference type="Proteomes" id="UP001269267"/>
    </source>
</evidence>
<feature type="transmembrane region" description="Helical" evidence="6">
    <location>
        <begin position="166"/>
        <end position="188"/>
    </location>
</feature>
<evidence type="ECO:0000256" key="4">
    <source>
        <dbReference type="ARBA" id="ARBA00022989"/>
    </source>
</evidence>
<evidence type="ECO:0000256" key="1">
    <source>
        <dbReference type="ARBA" id="ARBA00004127"/>
    </source>
</evidence>
<feature type="transmembrane region" description="Helical" evidence="6">
    <location>
        <begin position="79"/>
        <end position="99"/>
    </location>
</feature>
<sequence>MRHTPFKTDQEKKLVFAMMLSSILPLLDSSIVNVILPSISKDIGRSNIHMQWTITAYMISCSAGILLSPFVNKRFGIKVSWLYSMSLFLIGSILVGLSMNMTLLITSRCLQGIGAGILMPVSQSALAIQFNRERLKSMMALVATPAVFAPALGPVVGAIITDSFNWRVAFFINIPIISISLAIGHGAIPTTERLREKFNLFVFLLFFISLACIFISIEMLFSQPGIQGVYKPVLLIGFSLLLISVFFNNISSNKVIYLGQFKSKEYASSITMGFLTSFIFFTFLIFFPLQKSYEQNASIVCIGGLLALQGVGAWLSRRFIYNKINDYNVFLIIGGGMIVSAMGIWIMEVGGIFFESLGLIVRGSGLGVRG</sequence>
<evidence type="ECO:0000259" key="7">
    <source>
        <dbReference type="PROSITE" id="PS50850"/>
    </source>
</evidence>
<reference evidence="8 9" key="1">
    <citation type="submission" date="2023-04" db="EMBL/GenBank/DDBJ databases">
        <title>A long-awaited taxogenomic arrangement of the family Halomonadaceae.</title>
        <authorList>
            <person name="De La Haba R."/>
            <person name="Chuvochina M."/>
            <person name="Wittouck S."/>
            <person name="Arahal D.R."/>
            <person name="Sanchez-Porro C."/>
            <person name="Hugenholtz P."/>
            <person name="Ventosa A."/>
        </authorList>
    </citation>
    <scope>NUCLEOTIDE SEQUENCE [LARGE SCALE GENOMIC DNA]</scope>
    <source>
        <strain evidence="8 9">DSM 18042</strain>
    </source>
</reference>
<dbReference type="SUPFAM" id="SSF103473">
    <property type="entry name" value="MFS general substrate transporter"/>
    <property type="match status" value="1"/>
</dbReference>
<keyword evidence="4 6" id="KW-1133">Transmembrane helix</keyword>
<dbReference type="PROSITE" id="PS50850">
    <property type="entry name" value="MFS"/>
    <property type="match status" value="1"/>
</dbReference>
<evidence type="ECO:0000313" key="8">
    <source>
        <dbReference type="EMBL" id="MDR5874630.1"/>
    </source>
</evidence>
<comment type="subcellular location">
    <subcellularLocation>
        <location evidence="1">Endomembrane system</location>
        <topology evidence="1">Multi-pass membrane protein</topology>
    </subcellularLocation>
</comment>
<keyword evidence="2" id="KW-0813">Transport</keyword>
<dbReference type="RefSeq" id="WP_309767660.1">
    <property type="nucleotide sequence ID" value="NZ_JARWAI010000004.1"/>
</dbReference>
<feature type="transmembrane region" description="Helical" evidence="6">
    <location>
        <begin position="200"/>
        <end position="221"/>
    </location>
</feature>
<evidence type="ECO:0000256" key="3">
    <source>
        <dbReference type="ARBA" id="ARBA00022692"/>
    </source>
</evidence>
<dbReference type="InterPro" id="IPR020846">
    <property type="entry name" value="MFS_dom"/>
</dbReference>
<feature type="transmembrane region" description="Helical" evidence="6">
    <location>
        <begin position="233"/>
        <end position="250"/>
    </location>
</feature>
<gene>
    <name evidence="8" type="ORF">QC815_06795</name>
</gene>
<keyword evidence="5 6" id="KW-0472">Membrane</keyword>
<feature type="transmembrane region" description="Helical" evidence="6">
    <location>
        <begin position="295"/>
        <end position="315"/>
    </location>
</feature>
<comment type="caution">
    <text evidence="8">The sequence shown here is derived from an EMBL/GenBank/DDBJ whole genome shotgun (WGS) entry which is preliminary data.</text>
</comment>